<comment type="caution">
    <text evidence="2">The sequence shown here is derived from an EMBL/GenBank/DDBJ whole genome shotgun (WGS) entry which is preliminary data.</text>
</comment>
<sequence>MQMYMRFIRTCFLGMMALGLMGVAHAQTVIYGEFTAAKLSAPNTSWMYGPTVGLYHDSEHGLFATGLDIRGTFAGSGNTNGAYTNQLLDTVEGGVRLAITPRVLPFKPYGEVLGGLGHLKTGEGSARTSSTKFAYQFIGGVDFTILPRIDWRVVDFSYGRLAGLGDSFVPKTLSTGIVFRLP</sequence>
<keyword evidence="1" id="KW-0732">Signal</keyword>
<evidence type="ECO:0000313" key="3">
    <source>
        <dbReference type="Proteomes" id="UP000647241"/>
    </source>
</evidence>
<evidence type="ECO:0000256" key="1">
    <source>
        <dbReference type="SAM" id="SignalP"/>
    </source>
</evidence>
<feature type="chain" id="PRO_5036996636" description="Outer membrane protein beta-barrel domain-containing protein" evidence="1">
    <location>
        <begin position="27"/>
        <end position="182"/>
    </location>
</feature>
<dbReference type="EMBL" id="BMGT01000003">
    <property type="protein sequence ID" value="GGG81942.1"/>
    <property type="molecule type" value="Genomic_DNA"/>
</dbReference>
<dbReference type="InterPro" id="IPR011250">
    <property type="entry name" value="OMP/PagP_B-barrel"/>
</dbReference>
<accession>A0A917HKV8</accession>
<dbReference type="SUPFAM" id="SSF56925">
    <property type="entry name" value="OMPA-like"/>
    <property type="match status" value="1"/>
</dbReference>
<organism evidence="2 3">
    <name type="scientific">Edaphobacter dinghuensis</name>
    <dbReference type="NCBI Taxonomy" id="1560005"/>
    <lineage>
        <taxon>Bacteria</taxon>
        <taxon>Pseudomonadati</taxon>
        <taxon>Acidobacteriota</taxon>
        <taxon>Terriglobia</taxon>
        <taxon>Terriglobales</taxon>
        <taxon>Acidobacteriaceae</taxon>
        <taxon>Edaphobacter</taxon>
    </lineage>
</organism>
<keyword evidence="3" id="KW-1185">Reference proteome</keyword>
<proteinExistence type="predicted"/>
<dbReference type="Proteomes" id="UP000647241">
    <property type="component" value="Unassembled WGS sequence"/>
</dbReference>
<evidence type="ECO:0000313" key="2">
    <source>
        <dbReference type="EMBL" id="GGG81942.1"/>
    </source>
</evidence>
<gene>
    <name evidence="2" type="ORF">GCM10011585_26810</name>
</gene>
<evidence type="ECO:0008006" key="4">
    <source>
        <dbReference type="Google" id="ProtNLM"/>
    </source>
</evidence>
<dbReference type="AlphaFoldDB" id="A0A917HKV8"/>
<reference evidence="2" key="2">
    <citation type="submission" date="2020-09" db="EMBL/GenBank/DDBJ databases">
        <authorList>
            <person name="Sun Q."/>
            <person name="Zhou Y."/>
        </authorList>
    </citation>
    <scope>NUCLEOTIDE SEQUENCE</scope>
    <source>
        <strain evidence="2">CGMCC 1.12997</strain>
    </source>
</reference>
<protein>
    <recommendedName>
        <fullName evidence="4">Outer membrane protein beta-barrel domain-containing protein</fullName>
    </recommendedName>
</protein>
<reference evidence="2" key="1">
    <citation type="journal article" date="2014" name="Int. J. Syst. Evol. Microbiol.">
        <title>Complete genome sequence of Corynebacterium casei LMG S-19264T (=DSM 44701T), isolated from a smear-ripened cheese.</title>
        <authorList>
            <consortium name="US DOE Joint Genome Institute (JGI-PGF)"/>
            <person name="Walter F."/>
            <person name="Albersmeier A."/>
            <person name="Kalinowski J."/>
            <person name="Ruckert C."/>
        </authorList>
    </citation>
    <scope>NUCLEOTIDE SEQUENCE</scope>
    <source>
        <strain evidence="2">CGMCC 1.12997</strain>
    </source>
</reference>
<name>A0A917HKV8_9BACT</name>
<feature type="signal peptide" evidence="1">
    <location>
        <begin position="1"/>
        <end position="26"/>
    </location>
</feature>